<evidence type="ECO:0000256" key="2">
    <source>
        <dbReference type="SAM" id="SignalP"/>
    </source>
</evidence>
<accession>A0ABZ0TU61</accession>
<keyword evidence="5" id="KW-1185">Reference proteome</keyword>
<dbReference type="Pfam" id="PF16403">
    <property type="entry name" value="Bact_surface_Ig-like"/>
    <property type="match status" value="1"/>
</dbReference>
<organism evidence="4 5">
    <name type="scientific">Mucilaginibacter sabulilitoris</name>
    <dbReference type="NCBI Taxonomy" id="1173583"/>
    <lineage>
        <taxon>Bacteria</taxon>
        <taxon>Pseudomonadati</taxon>
        <taxon>Bacteroidota</taxon>
        <taxon>Sphingobacteriia</taxon>
        <taxon>Sphingobacteriales</taxon>
        <taxon>Sphingobacteriaceae</taxon>
        <taxon>Mucilaginibacter</taxon>
    </lineage>
</organism>
<protein>
    <submittedName>
        <fullName evidence="4">DUF5011 domain-containing protein</fullName>
    </submittedName>
</protein>
<feature type="chain" id="PRO_5046527616" evidence="2">
    <location>
        <begin position="20"/>
        <end position="228"/>
    </location>
</feature>
<evidence type="ECO:0000256" key="1">
    <source>
        <dbReference type="SAM" id="MobiDB-lite"/>
    </source>
</evidence>
<dbReference type="InterPro" id="IPR013783">
    <property type="entry name" value="Ig-like_fold"/>
</dbReference>
<dbReference type="PROSITE" id="PS51257">
    <property type="entry name" value="PROKAR_LIPOPROTEIN"/>
    <property type="match status" value="1"/>
</dbReference>
<dbReference type="EMBL" id="CP139558">
    <property type="protein sequence ID" value="WPU96641.1"/>
    <property type="molecule type" value="Genomic_DNA"/>
</dbReference>
<evidence type="ECO:0000313" key="4">
    <source>
        <dbReference type="EMBL" id="WPU96641.1"/>
    </source>
</evidence>
<feature type="domain" description="Pesticidal crystal protein Cry22Aa Ig-like" evidence="3">
    <location>
        <begin position="51"/>
        <end position="118"/>
    </location>
</feature>
<feature type="compositionally biased region" description="Polar residues" evidence="1">
    <location>
        <begin position="184"/>
        <end position="200"/>
    </location>
</feature>
<name>A0ABZ0TU61_9SPHI</name>
<keyword evidence="2" id="KW-0732">Signal</keyword>
<dbReference type="Proteomes" id="UP001324380">
    <property type="component" value="Chromosome"/>
</dbReference>
<reference evidence="4 5" key="1">
    <citation type="submission" date="2023-11" db="EMBL/GenBank/DDBJ databases">
        <title>Analysis of the Genomes of Mucilaginibacter gossypii cycad 4 and M. sabulilitoris SNA2: microbes with the potential for plant growth promotion.</title>
        <authorList>
            <person name="Hirsch A.M."/>
            <person name="Humm E."/>
            <person name="Rubbi M."/>
            <person name="Del Vecchio G."/>
            <person name="Ha S.M."/>
            <person name="Pellegrini M."/>
            <person name="Gunsalus R.P."/>
        </authorList>
    </citation>
    <scope>NUCLEOTIDE SEQUENCE [LARGE SCALE GENOMIC DNA]</scope>
    <source>
        <strain evidence="4 5">SNA2</strain>
    </source>
</reference>
<feature type="signal peptide" evidence="2">
    <location>
        <begin position="1"/>
        <end position="19"/>
    </location>
</feature>
<evidence type="ECO:0000313" key="5">
    <source>
        <dbReference type="Proteomes" id="UP001324380"/>
    </source>
</evidence>
<sequence>MKRYINYLAIITISSILLTACNKDNFNYKTGYVGSSKITNYAVFTLKGATTVSGVNYTTVAKGGTYTEPGVEAKAGSATLKVTTKGTVNTNTPGIYVITYSATNDDGFDATAQRFVVVYSTDASAAANNFAGNYARNTNGSVAVWTKLAPGTYAVNNPGGAPGTNLTVVVFNNTGNSVFIPEQVSNDGSVTSSDGETSTPGAGGTLAQYTMVIVNPGYGTAPRTFIKQ</sequence>
<dbReference type="Gene3D" id="2.60.40.10">
    <property type="entry name" value="Immunoglobulins"/>
    <property type="match status" value="1"/>
</dbReference>
<evidence type="ECO:0000259" key="3">
    <source>
        <dbReference type="Pfam" id="PF16403"/>
    </source>
</evidence>
<proteinExistence type="predicted"/>
<dbReference type="RefSeq" id="WP_321565734.1">
    <property type="nucleotide sequence ID" value="NZ_CP139558.1"/>
</dbReference>
<dbReference type="InterPro" id="IPR032179">
    <property type="entry name" value="Cry22Aa_Ig-like"/>
</dbReference>
<gene>
    <name evidence="4" type="ORF">SNE25_14045</name>
</gene>
<feature type="region of interest" description="Disordered" evidence="1">
    <location>
        <begin position="184"/>
        <end position="203"/>
    </location>
</feature>